<dbReference type="InterPro" id="IPR035965">
    <property type="entry name" value="PAS-like_dom_sf"/>
</dbReference>
<dbReference type="InterPro" id="IPR058031">
    <property type="entry name" value="AAA_lid_NorR"/>
</dbReference>
<dbReference type="SUPFAM" id="SSF52540">
    <property type="entry name" value="P-loop containing nucleoside triphosphate hydrolases"/>
    <property type="match status" value="1"/>
</dbReference>
<dbReference type="GO" id="GO:0005524">
    <property type="term" value="F:ATP binding"/>
    <property type="evidence" value="ECO:0007669"/>
    <property type="project" value="UniProtKB-KW"/>
</dbReference>
<dbReference type="Pfam" id="PF13426">
    <property type="entry name" value="PAS_9"/>
    <property type="match status" value="1"/>
</dbReference>
<evidence type="ECO:0000256" key="4">
    <source>
        <dbReference type="ARBA" id="ARBA00029500"/>
    </source>
</evidence>
<evidence type="ECO:0000256" key="2">
    <source>
        <dbReference type="ARBA" id="ARBA00022797"/>
    </source>
</evidence>
<organism evidence="7 8">
    <name type="scientific">Dethiosulfatibacter aminovorans DSM 17477</name>
    <dbReference type="NCBI Taxonomy" id="1121476"/>
    <lineage>
        <taxon>Bacteria</taxon>
        <taxon>Bacillati</taxon>
        <taxon>Bacillota</taxon>
        <taxon>Tissierellia</taxon>
        <taxon>Dethiosulfatibacter</taxon>
    </lineage>
</organism>
<feature type="domain" description="PAS" evidence="6">
    <location>
        <begin position="7"/>
        <end position="57"/>
    </location>
</feature>
<dbReference type="STRING" id="1121476.SAMN02745751_02579"/>
<dbReference type="NCBIfam" id="TIGR04381">
    <property type="entry name" value="HTH_TypR"/>
    <property type="match status" value="1"/>
</dbReference>
<dbReference type="PROSITE" id="PS50045">
    <property type="entry name" value="SIGMA54_INTERACT_4"/>
    <property type="match status" value="1"/>
</dbReference>
<dbReference type="Gene3D" id="3.30.450.20">
    <property type="entry name" value="PAS domain"/>
    <property type="match status" value="1"/>
</dbReference>
<gene>
    <name evidence="7" type="ORF">SAMN02745751_02579</name>
</gene>
<evidence type="ECO:0000256" key="3">
    <source>
        <dbReference type="ARBA" id="ARBA00022840"/>
    </source>
</evidence>
<dbReference type="CDD" id="cd00009">
    <property type="entry name" value="AAA"/>
    <property type="match status" value="1"/>
</dbReference>
<name>A0A1M6JD03_9FIRM</name>
<dbReference type="FunFam" id="3.40.50.300:FF:000006">
    <property type="entry name" value="DNA-binding transcriptional regulator NtrC"/>
    <property type="match status" value="1"/>
</dbReference>
<dbReference type="CDD" id="cd00130">
    <property type="entry name" value="PAS"/>
    <property type="match status" value="1"/>
</dbReference>
<dbReference type="SMART" id="SM00382">
    <property type="entry name" value="AAA"/>
    <property type="match status" value="1"/>
</dbReference>
<dbReference type="Pfam" id="PF00158">
    <property type="entry name" value="Sigma54_activat"/>
    <property type="match status" value="1"/>
</dbReference>
<keyword evidence="3" id="KW-0067">ATP-binding</keyword>
<dbReference type="Gene3D" id="3.40.50.300">
    <property type="entry name" value="P-loop containing nucleotide triphosphate hydrolases"/>
    <property type="match status" value="1"/>
</dbReference>
<dbReference type="InterPro" id="IPR000014">
    <property type="entry name" value="PAS"/>
</dbReference>
<accession>A0A1M6JD03</accession>
<dbReference type="Gene3D" id="1.10.8.60">
    <property type="match status" value="1"/>
</dbReference>
<feature type="domain" description="Sigma-54 factor interaction" evidence="5">
    <location>
        <begin position="140"/>
        <end position="369"/>
    </location>
</feature>
<dbReference type="Proteomes" id="UP000184052">
    <property type="component" value="Unassembled WGS sequence"/>
</dbReference>
<evidence type="ECO:0000259" key="5">
    <source>
        <dbReference type="PROSITE" id="PS50045"/>
    </source>
</evidence>
<dbReference type="GO" id="GO:0003677">
    <property type="term" value="F:DNA binding"/>
    <property type="evidence" value="ECO:0007669"/>
    <property type="project" value="UniProtKB-KW"/>
</dbReference>
<dbReference type="SMART" id="SM00091">
    <property type="entry name" value="PAS"/>
    <property type="match status" value="1"/>
</dbReference>
<dbReference type="Gene3D" id="1.10.10.60">
    <property type="entry name" value="Homeodomain-like"/>
    <property type="match status" value="1"/>
</dbReference>
<evidence type="ECO:0000313" key="8">
    <source>
        <dbReference type="Proteomes" id="UP000184052"/>
    </source>
</evidence>
<evidence type="ECO:0000259" key="6">
    <source>
        <dbReference type="PROSITE" id="PS50112"/>
    </source>
</evidence>
<reference evidence="7 8" key="1">
    <citation type="submission" date="2016-11" db="EMBL/GenBank/DDBJ databases">
        <authorList>
            <person name="Jaros S."/>
            <person name="Januszkiewicz K."/>
            <person name="Wedrychowicz H."/>
        </authorList>
    </citation>
    <scope>NUCLEOTIDE SEQUENCE [LARGE SCALE GENOMIC DNA]</scope>
    <source>
        <strain evidence="7 8">DSM 17477</strain>
    </source>
</reference>
<dbReference type="PROSITE" id="PS50112">
    <property type="entry name" value="PAS"/>
    <property type="match status" value="1"/>
</dbReference>
<proteinExistence type="predicted"/>
<dbReference type="OrthoDB" id="5411866at2"/>
<dbReference type="PANTHER" id="PTHR32071">
    <property type="entry name" value="TRANSCRIPTIONAL REGULATORY PROTEIN"/>
    <property type="match status" value="1"/>
</dbReference>
<dbReference type="InterPro" id="IPR003593">
    <property type="entry name" value="AAA+_ATPase"/>
</dbReference>
<dbReference type="Pfam" id="PF25601">
    <property type="entry name" value="AAA_lid_14"/>
    <property type="match status" value="1"/>
</dbReference>
<dbReference type="InterPro" id="IPR030828">
    <property type="entry name" value="HTH_TyrR"/>
</dbReference>
<dbReference type="PANTHER" id="PTHR32071:SF57">
    <property type="entry name" value="C4-DICARBOXYLATE TRANSPORT TRANSCRIPTIONAL REGULATORY PROTEIN DCTD"/>
    <property type="match status" value="1"/>
</dbReference>
<dbReference type="RefSeq" id="WP_073049990.1">
    <property type="nucleotide sequence ID" value="NZ_FQZL01000021.1"/>
</dbReference>
<dbReference type="AlphaFoldDB" id="A0A1M6JD03"/>
<keyword evidence="1" id="KW-0547">Nucleotide-binding</keyword>
<dbReference type="Pfam" id="PF18024">
    <property type="entry name" value="HTH_50"/>
    <property type="match status" value="1"/>
</dbReference>
<dbReference type="InterPro" id="IPR027417">
    <property type="entry name" value="P-loop_NTPase"/>
</dbReference>
<dbReference type="GO" id="GO:0006355">
    <property type="term" value="P:regulation of DNA-templated transcription"/>
    <property type="evidence" value="ECO:0007669"/>
    <property type="project" value="InterPro"/>
</dbReference>
<dbReference type="NCBIfam" id="TIGR00229">
    <property type="entry name" value="sensory_box"/>
    <property type="match status" value="1"/>
</dbReference>
<keyword evidence="2" id="KW-0058">Aromatic hydrocarbons catabolism</keyword>
<sequence length="454" mass="52419">MKMNQMEYSEFVKLVDELFDEIIIYDNNYNIVYVNKACERHYGMTKDEMMNRSFYDFAGKYWDASILPYVYETKKAARQHQGTKLGASILTIAVPVFSDDGELTHVVMNVRDCIEDDKSQNIFNLEAVNVDIEMQGTSEIVYSSKSMDEVLNLSRTIAQIDSPCLITGESGVGKSLIGKYIYENGSRKDGPFVHINCAAINKELLESELYGYVKGSFTGARKEGKIGLVKEADGGVLFLDEITEIPYKIQAKLLQFIQEKKFYPVGGTKPEFVDVKIIAATNKDIKKIVDTGGFREDLYYRINVFEIFIPPLRERREDILLLCNFYLNKYNEKYKKMHRFSKEVKDIFVNYSWRGNTRELSHIIERLVVVSKDVEIMPWHLPKHFYEISGDYSDFNLSVDGNFDDMMMKYEGDIVRRAYEEANSTRKLAKKLGITQTRAAKLCRKYICESKATQ</sequence>
<dbReference type="InterPro" id="IPR002078">
    <property type="entry name" value="Sigma_54_int"/>
</dbReference>
<protein>
    <recommendedName>
        <fullName evidence="4">HTH-type transcriptional regulatory protein TyrR</fullName>
    </recommendedName>
</protein>
<dbReference type="EMBL" id="FQZL01000021">
    <property type="protein sequence ID" value="SHJ44626.1"/>
    <property type="molecule type" value="Genomic_DNA"/>
</dbReference>
<evidence type="ECO:0000313" key="7">
    <source>
        <dbReference type="EMBL" id="SHJ44626.1"/>
    </source>
</evidence>
<keyword evidence="8" id="KW-1185">Reference proteome</keyword>
<dbReference type="SUPFAM" id="SSF55785">
    <property type="entry name" value="PYP-like sensor domain (PAS domain)"/>
    <property type="match status" value="1"/>
</dbReference>
<evidence type="ECO:0000256" key="1">
    <source>
        <dbReference type="ARBA" id="ARBA00022741"/>
    </source>
</evidence>